<keyword evidence="7" id="KW-1185">Reference proteome</keyword>
<evidence type="ECO:0000256" key="1">
    <source>
        <dbReference type="ARBA" id="ARBA00022603"/>
    </source>
</evidence>
<gene>
    <name evidence="6" type="ORF">FA10DRAFT_299678</name>
</gene>
<feature type="region of interest" description="Disordered" evidence="5">
    <location>
        <begin position="424"/>
        <end position="451"/>
    </location>
</feature>
<evidence type="ECO:0000256" key="5">
    <source>
        <dbReference type="SAM" id="MobiDB-lite"/>
    </source>
</evidence>
<evidence type="ECO:0008006" key="8">
    <source>
        <dbReference type="Google" id="ProtNLM"/>
    </source>
</evidence>
<dbReference type="STRING" id="215250.A0A316YYR4"/>
<reference evidence="6 7" key="1">
    <citation type="journal article" date="2018" name="Mol. Biol. Evol.">
        <title>Broad Genomic Sampling Reveals a Smut Pathogenic Ancestry of the Fungal Clade Ustilaginomycotina.</title>
        <authorList>
            <person name="Kijpornyongpan T."/>
            <person name="Mondo S.J."/>
            <person name="Barry K."/>
            <person name="Sandor L."/>
            <person name="Lee J."/>
            <person name="Lipzen A."/>
            <person name="Pangilinan J."/>
            <person name="LaButti K."/>
            <person name="Hainaut M."/>
            <person name="Henrissat B."/>
            <person name="Grigoriev I.V."/>
            <person name="Spatafora J.W."/>
            <person name="Aime M.C."/>
        </authorList>
    </citation>
    <scope>NUCLEOTIDE SEQUENCE [LARGE SCALE GENOMIC DNA]</scope>
    <source>
        <strain evidence="6 7">MCA 4198</strain>
    </source>
</reference>
<dbReference type="InterPro" id="IPR029063">
    <property type="entry name" value="SAM-dependent_MTases_sf"/>
</dbReference>
<evidence type="ECO:0000256" key="2">
    <source>
        <dbReference type="ARBA" id="ARBA00022679"/>
    </source>
</evidence>
<dbReference type="EMBL" id="KZ819634">
    <property type="protein sequence ID" value="PWN94399.1"/>
    <property type="molecule type" value="Genomic_DNA"/>
</dbReference>
<feature type="region of interest" description="Disordered" evidence="5">
    <location>
        <begin position="1"/>
        <end position="40"/>
    </location>
</feature>
<name>A0A316YYR4_9BASI</name>
<dbReference type="FunCoup" id="A0A316YYR4">
    <property type="interactions" value="29"/>
</dbReference>
<sequence length="470" mass="51965">MTRAHLVESAEDQGEAEEGFLPTRDLPRLSRRSGSQPSLSSIQAGLEALSRALGLHLSAEHYWVDPPTAPFAIEDEIDEGEDDEEEDEEEEEDAFELRYAKDWLLGLVSLWTLEHEADEQEAREAVLSRASQLLGFLAGKSASGTLRRIYHFPLGSSRSEDEVGRKEGRGVVVRVCTTESTLKEDALGNRTWGSAPLLVRHLLPRFEALLASASAREGGRVIKVLELGAGTGLVGLALADLARRMGGHARVEVFLTDFHTDVLSNLKRNVCANGWTLTERGACADDDEEEAAAAARVKVLVKRVDWKDVHDGKATDISGLEFDLIVAADCTYESLHTTWIHSLATKHLARQSRHASGPNSSIAGALHLLSAYRPTHLQEFDDLYRIFPRSSSSSQRLEETLCIAQEDEIDGFDDFGPPKLLSRRQSHRNVHEHRRGGQSASMSPDIGFARRLSGTPTKFRRYEIRWSAAG</sequence>
<dbReference type="InterPro" id="IPR019410">
    <property type="entry name" value="Methyltransf_16"/>
</dbReference>
<keyword evidence="3" id="KW-0949">S-adenosyl-L-methionine</keyword>
<dbReference type="Gene3D" id="3.40.50.150">
    <property type="entry name" value="Vaccinia Virus protein VP39"/>
    <property type="match status" value="1"/>
</dbReference>
<dbReference type="InParanoid" id="A0A316YYR4"/>
<keyword evidence="2" id="KW-0808">Transferase</keyword>
<dbReference type="GO" id="GO:0005634">
    <property type="term" value="C:nucleus"/>
    <property type="evidence" value="ECO:0007669"/>
    <property type="project" value="TreeGrafter"/>
</dbReference>
<dbReference type="OrthoDB" id="433955at2759"/>
<keyword evidence="1" id="KW-0489">Methyltransferase</keyword>
<dbReference type="GO" id="GO:0005737">
    <property type="term" value="C:cytoplasm"/>
    <property type="evidence" value="ECO:0007669"/>
    <property type="project" value="TreeGrafter"/>
</dbReference>
<organism evidence="6 7">
    <name type="scientific">Acaromyces ingoldii</name>
    <dbReference type="NCBI Taxonomy" id="215250"/>
    <lineage>
        <taxon>Eukaryota</taxon>
        <taxon>Fungi</taxon>
        <taxon>Dikarya</taxon>
        <taxon>Basidiomycota</taxon>
        <taxon>Ustilaginomycotina</taxon>
        <taxon>Exobasidiomycetes</taxon>
        <taxon>Exobasidiales</taxon>
        <taxon>Cryptobasidiaceae</taxon>
        <taxon>Acaromyces</taxon>
    </lineage>
</organism>
<evidence type="ECO:0000256" key="4">
    <source>
        <dbReference type="ARBA" id="ARBA00043988"/>
    </source>
</evidence>
<evidence type="ECO:0000256" key="3">
    <source>
        <dbReference type="ARBA" id="ARBA00022691"/>
    </source>
</evidence>
<dbReference type="RefSeq" id="XP_025381597.1">
    <property type="nucleotide sequence ID" value="XM_025524750.1"/>
</dbReference>
<dbReference type="AlphaFoldDB" id="A0A316YYR4"/>
<protein>
    <recommendedName>
        <fullName evidence="8">S-adenosyl-L-methionine-dependent methyltransferase</fullName>
    </recommendedName>
</protein>
<dbReference type="GO" id="GO:0032259">
    <property type="term" value="P:methylation"/>
    <property type="evidence" value="ECO:0007669"/>
    <property type="project" value="UniProtKB-KW"/>
</dbReference>
<dbReference type="SUPFAM" id="SSF53335">
    <property type="entry name" value="S-adenosyl-L-methionine-dependent methyltransferases"/>
    <property type="match status" value="1"/>
</dbReference>
<evidence type="ECO:0000313" key="6">
    <source>
        <dbReference type="EMBL" id="PWN94399.1"/>
    </source>
</evidence>
<dbReference type="GO" id="GO:0008757">
    <property type="term" value="F:S-adenosylmethionine-dependent methyltransferase activity"/>
    <property type="evidence" value="ECO:0007669"/>
    <property type="project" value="UniProtKB-ARBA"/>
</dbReference>
<feature type="compositionally biased region" description="Basic residues" evidence="5">
    <location>
        <begin position="424"/>
        <end position="436"/>
    </location>
</feature>
<comment type="similarity">
    <text evidence="4">Belongs to the methyltransferase superfamily. METTL23 family.</text>
</comment>
<dbReference type="GeneID" id="37046666"/>
<dbReference type="PANTHER" id="PTHR14614">
    <property type="entry name" value="HEPATOCELLULAR CARCINOMA-ASSOCIATED ANTIGEN"/>
    <property type="match status" value="1"/>
</dbReference>
<feature type="compositionally biased region" description="Acidic residues" evidence="5">
    <location>
        <begin position="9"/>
        <end position="18"/>
    </location>
</feature>
<dbReference type="PANTHER" id="PTHR14614:SF164">
    <property type="entry name" value="HISTONE-ARGININE METHYLTRANSFERASE METTL23"/>
    <property type="match status" value="1"/>
</dbReference>
<dbReference type="Pfam" id="PF10294">
    <property type="entry name" value="Methyltransf_16"/>
    <property type="match status" value="1"/>
</dbReference>
<dbReference type="Proteomes" id="UP000245768">
    <property type="component" value="Unassembled WGS sequence"/>
</dbReference>
<proteinExistence type="inferred from homology"/>
<evidence type="ECO:0000313" key="7">
    <source>
        <dbReference type="Proteomes" id="UP000245768"/>
    </source>
</evidence>
<accession>A0A316YYR4</accession>